<dbReference type="EMBL" id="JBAMMX010000014">
    <property type="protein sequence ID" value="KAK6927874.1"/>
    <property type="molecule type" value="Genomic_DNA"/>
</dbReference>
<protein>
    <submittedName>
        <fullName evidence="2">Uncharacterized protein</fullName>
    </submittedName>
</protein>
<accession>A0AAN8VAB9</accession>
<reference evidence="2 3" key="1">
    <citation type="submission" date="2023-12" db="EMBL/GenBank/DDBJ databases">
        <title>A high-quality genome assembly for Dillenia turbinata (Dilleniales).</title>
        <authorList>
            <person name="Chanderbali A."/>
        </authorList>
    </citation>
    <scope>NUCLEOTIDE SEQUENCE [LARGE SCALE GENOMIC DNA]</scope>
    <source>
        <strain evidence="2">LSX21</strain>
        <tissue evidence="2">Leaf</tissue>
    </source>
</reference>
<dbReference type="AlphaFoldDB" id="A0AAN8VAB9"/>
<sequence>MSAKPQKRVSYIYDTWHQRDRTSDGRIDDSGGMCHDAPPLGMAEAIDQSPNRPLDHCGGGQGQEP</sequence>
<name>A0AAN8VAB9_9MAGN</name>
<dbReference type="Proteomes" id="UP001370490">
    <property type="component" value="Unassembled WGS sequence"/>
</dbReference>
<organism evidence="2 3">
    <name type="scientific">Dillenia turbinata</name>
    <dbReference type="NCBI Taxonomy" id="194707"/>
    <lineage>
        <taxon>Eukaryota</taxon>
        <taxon>Viridiplantae</taxon>
        <taxon>Streptophyta</taxon>
        <taxon>Embryophyta</taxon>
        <taxon>Tracheophyta</taxon>
        <taxon>Spermatophyta</taxon>
        <taxon>Magnoliopsida</taxon>
        <taxon>eudicotyledons</taxon>
        <taxon>Gunneridae</taxon>
        <taxon>Pentapetalae</taxon>
        <taxon>Dilleniales</taxon>
        <taxon>Dilleniaceae</taxon>
        <taxon>Dillenia</taxon>
    </lineage>
</organism>
<evidence type="ECO:0000313" key="2">
    <source>
        <dbReference type="EMBL" id="KAK6927874.1"/>
    </source>
</evidence>
<proteinExistence type="predicted"/>
<keyword evidence="3" id="KW-1185">Reference proteome</keyword>
<gene>
    <name evidence="2" type="ORF">RJ641_006465</name>
</gene>
<comment type="caution">
    <text evidence="2">The sequence shown here is derived from an EMBL/GenBank/DDBJ whole genome shotgun (WGS) entry which is preliminary data.</text>
</comment>
<evidence type="ECO:0000256" key="1">
    <source>
        <dbReference type="SAM" id="MobiDB-lite"/>
    </source>
</evidence>
<evidence type="ECO:0000313" key="3">
    <source>
        <dbReference type="Proteomes" id="UP001370490"/>
    </source>
</evidence>
<feature type="region of interest" description="Disordered" evidence="1">
    <location>
        <begin position="43"/>
        <end position="65"/>
    </location>
</feature>